<sequence>MGLPYFEFEVLISRKEILSGIDFITDSLIANFAAKCSYGDLNFVQYFISDSDRIFL</sequence>
<organism evidence="1">
    <name type="scientific">marine metagenome</name>
    <dbReference type="NCBI Taxonomy" id="408172"/>
    <lineage>
        <taxon>unclassified sequences</taxon>
        <taxon>metagenomes</taxon>
        <taxon>ecological metagenomes</taxon>
    </lineage>
</organism>
<evidence type="ECO:0000313" key="1">
    <source>
        <dbReference type="EMBL" id="SVA51036.1"/>
    </source>
</evidence>
<reference evidence="1" key="1">
    <citation type="submission" date="2018-05" db="EMBL/GenBank/DDBJ databases">
        <authorList>
            <person name="Lanie J.A."/>
            <person name="Ng W.-L."/>
            <person name="Kazmierczak K.M."/>
            <person name="Andrzejewski T.M."/>
            <person name="Davidsen T.M."/>
            <person name="Wayne K.J."/>
            <person name="Tettelin H."/>
            <person name="Glass J.I."/>
            <person name="Rusch D."/>
            <person name="Podicherti R."/>
            <person name="Tsui H.-C.T."/>
            <person name="Winkler M.E."/>
        </authorList>
    </citation>
    <scope>NUCLEOTIDE SEQUENCE</scope>
</reference>
<dbReference type="AlphaFoldDB" id="A0A381WET1"/>
<name>A0A381WET1_9ZZZZ</name>
<proteinExistence type="predicted"/>
<protein>
    <submittedName>
        <fullName evidence="1">Uncharacterized protein</fullName>
    </submittedName>
</protein>
<gene>
    <name evidence="1" type="ORF">METZ01_LOCUS103890</name>
</gene>
<accession>A0A381WET1</accession>
<dbReference type="EMBL" id="UINC01011585">
    <property type="protein sequence ID" value="SVA51036.1"/>
    <property type="molecule type" value="Genomic_DNA"/>
</dbReference>